<name>A0A6J4I079_9PROT</name>
<protein>
    <submittedName>
        <fullName evidence="2">Uncharacterized protein</fullName>
    </submittedName>
</protein>
<evidence type="ECO:0000256" key="1">
    <source>
        <dbReference type="SAM" id="MobiDB-lite"/>
    </source>
</evidence>
<reference evidence="2" key="1">
    <citation type="submission" date="2020-02" db="EMBL/GenBank/DDBJ databases">
        <authorList>
            <person name="Meier V. D."/>
        </authorList>
    </citation>
    <scope>NUCLEOTIDE SEQUENCE</scope>
    <source>
        <strain evidence="2">AVDCRST_MAG27</strain>
    </source>
</reference>
<proteinExistence type="predicted"/>
<gene>
    <name evidence="2" type="ORF">AVDCRST_MAG27-1327</name>
</gene>
<feature type="region of interest" description="Disordered" evidence="1">
    <location>
        <begin position="1"/>
        <end position="24"/>
    </location>
</feature>
<organism evidence="2">
    <name type="scientific">uncultured Craurococcus sp</name>
    <dbReference type="NCBI Taxonomy" id="1135998"/>
    <lineage>
        <taxon>Bacteria</taxon>
        <taxon>Pseudomonadati</taxon>
        <taxon>Pseudomonadota</taxon>
        <taxon>Alphaproteobacteria</taxon>
        <taxon>Acetobacterales</taxon>
        <taxon>Acetobacteraceae</taxon>
        <taxon>Craurococcus</taxon>
        <taxon>environmental samples</taxon>
    </lineage>
</organism>
<evidence type="ECO:0000313" key="2">
    <source>
        <dbReference type="EMBL" id="CAA9238988.1"/>
    </source>
</evidence>
<accession>A0A6J4I079</accession>
<feature type="non-terminal residue" evidence="2">
    <location>
        <position position="1"/>
    </location>
</feature>
<dbReference type="AlphaFoldDB" id="A0A6J4I079"/>
<feature type="non-terminal residue" evidence="2">
    <location>
        <position position="24"/>
    </location>
</feature>
<sequence>ERDTGDARTGPEAGQAADRGGARR</sequence>
<dbReference type="EMBL" id="CADCTD010000056">
    <property type="protein sequence ID" value="CAA9238988.1"/>
    <property type="molecule type" value="Genomic_DNA"/>
</dbReference>
<feature type="compositionally biased region" description="Low complexity" evidence="1">
    <location>
        <begin position="13"/>
        <end position="24"/>
    </location>
</feature>